<dbReference type="AlphaFoldDB" id="A0A2N6CW06"/>
<name>A0A2N6CW06_9GAMM</name>
<dbReference type="RefSeq" id="WP_273439406.1">
    <property type="nucleotide sequence ID" value="NZ_PKUN01000017.1"/>
</dbReference>
<organism evidence="1 2">
    <name type="scientific">Sedimenticola selenatireducens</name>
    <dbReference type="NCBI Taxonomy" id="191960"/>
    <lineage>
        <taxon>Bacteria</taxon>
        <taxon>Pseudomonadati</taxon>
        <taxon>Pseudomonadota</taxon>
        <taxon>Gammaproteobacteria</taxon>
        <taxon>Chromatiales</taxon>
        <taxon>Sedimenticolaceae</taxon>
        <taxon>Sedimenticola</taxon>
    </lineage>
</organism>
<evidence type="ECO:0000313" key="1">
    <source>
        <dbReference type="EMBL" id="PLX61421.1"/>
    </source>
</evidence>
<accession>A0A2N6CW06</accession>
<evidence type="ECO:0000313" key="2">
    <source>
        <dbReference type="Proteomes" id="UP000235015"/>
    </source>
</evidence>
<dbReference type="EMBL" id="PKUN01000017">
    <property type="protein sequence ID" value="PLX61421.1"/>
    <property type="molecule type" value="Genomic_DNA"/>
</dbReference>
<dbReference type="Proteomes" id="UP000235015">
    <property type="component" value="Unassembled WGS sequence"/>
</dbReference>
<reference evidence="1 2" key="1">
    <citation type="submission" date="2017-11" db="EMBL/GenBank/DDBJ databases">
        <title>Genome-resolved metagenomics identifies genetic mobility, metabolic interactions, and unexpected diversity in perchlorate-reducing communities.</title>
        <authorList>
            <person name="Barnum T.P."/>
            <person name="Figueroa I.A."/>
            <person name="Carlstrom C.I."/>
            <person name="Lucas L.N."/>
            <person name="Engelbrektson A.L."/>
            <person name="Coates J.D."/>
        </authorList>
    </citation>
    <scope>NUCLEOTIDE SEQUENCE [LARGE SCALE GENOMIC DNA]</scope>
    <source>
        <strain evidence="1">BM301</strain>
    </source>
</reference>
<proteinExistence type="predicted"/>
<sequence length="342" mass="37160">MSRQRILSLGLAGLLVVPLAGTAGSITTPEIVAKTTAAAVSCMRWMPIGMCFWLRCSWRGCRVRSSLKVGHYNPDLVVSSYNELGGNPWVEIRTTLGLAQKTAATGLLGSLLPVPIDSAGNRTEGTSGHRDHKNLVFREADAIGHPLSSLSAISAAVGFLCSSQTTPFVPYFQSGLDALAWRQEVPEIFYPASFIPGLHEIGSLPLQTWGGVYPRTGWTTQAEEPKAAAINAQRAGDIVTRTAQPHVYLPVTGSSGSGQRVWPPGPLLEKDRRTGTWQMLVPRGETSCGVFGTNDLASLTGWGGGRVDRAGDYAWNLWRPYKCCQRRGQWFLFDIDWTSYPP</sequence>
<comment type="caution">
    <text evidence="1">The sequence shown here is derived from an EMBL/GenBank/DDBJ whole genome shotgun (WGS) entry which is preliminary data.</text>
</comment>
<dbReference type="Pfam" id="PF06834">
    <property type="entry name" value="TraU"/>
    <property type="match status" value="1"/>
</dbReference>
<dbReference type="InterPro" id="IPR009649">
    <property type="entry name" value="TraU"/>
</dbReference>
<gene>
    <name evidence="1" type="ORF">C0630_10850</name>
</gene>
<dbReference type="InterPro" id="IPR026331">
    <property type="entry name" value="PFL_4710"/>
</dbReference>
<dbReference type="NCBIfam" id="TIGR03756">
    <property type="entry name" value="conj_TIGR03756"/>
    <property type="match status" value="1"/>
</dbReference>
<dbReference type="STRING" id="1111735.GCA_000428045_01717"/>
<protein>
    <submittedName>
        <fullName evidence="1">TIGR03756 family integrating conjugative element protein</fullName>
    </submittedName>
</protein>